<dbReference type="CDD" id="cd06577">
    <property type="entry name" value="PASTA_pknB"/>
    <property type="match status" value="3"/>
</dbReference>
<dbReference type="SMART" id="SM00740">
    <property type="entry name" value="PASTA"/>
    <property type="match status" value="3"/>
</dbReference>
<dbReference type="Pfam" id="PF03793">
    <property type="entry name" value="PASTA"/>
    <property type="match status" value="2"/>
</dbReference>
<comment type="caution">
    <text evidence="3">The sequence shown here is derived from an EMBL/GenBank/DDBJ whole genome shotgun (WGS) entry which is preliminary data.</text>
</comment>
<organism evidence="3 4">
    <name type="scientific">Algoriphagus jejuensis</name>
    <dbReference type="NCBI Taxonomy" id="419934"/>
    <lineage>
        <taxon>Bacteria</taxon>
        <taxon>Pseudomonadati</taxon>
        <taxon>Bacteroidota</taxon>
        <taxon>Cytophagia</taxon>
        <taxon>Cytophagales</taxon>
        <taxon>Cyclobacteriaceae</taxon>
        <taxon>Algoriphagus</taxon>
    </lineage>
</organism>
<dbReference type="Gene3D" id="3.30.10.20">
    <property type="match status" value="3"/>
</dbReference>
<evidence type="ECO:0000259" key="2">
    <source>
        <dbReference type="PROSITE" id="PS51178"/>
    </source>
</evidence>
<reference evidence="3 4" key="1">
    <citation type="journal article" date="2019" name="Int. J. Syst. Evol. Microbiol.">
        <title>The Global Catalogue of Microorganisms (GCM) 10K type strain sequencing project: providing services to taxonomists for standard genome sequencing and annotation.</title>
        <authorList>
            <consortium name="The Broad Institute Genomics Platform"/>
            <consortium name="The Broad Institute Genome Sequencing Center for Infectious Disease"/>
            <person name="Wu L."/>
            <person name="Ma J."/>
        </authorList>
    </citation>
    <scope>NUCLEOTIDE SEQUENCE [LARGE SCALE GENOMIC DNA]</scope>
    <source>
        <strain evidence="3 4">JCM 16112</strain>
    </source>
</reference>
<keyword evidence="1" id="KW-1133">Transmembrane helix</keyword>
<accession>A0ABN1N2Y5</accession>
<evidence type="ECO:0000313" key="4">
    <source>
        <dbReference type="Proteomes" id="UP001500469"/>
    </source>
</evidence>
<gene>
    <name evidence="3" type="ORF">GCM10009119_32050</name>
</gene>
<feature type="domain" description="PASTA" evidence="2">
    <location>
        <begin position="183"/>
        <end position="250"/>
    </location>
</feature>
<evidence type="ECO:0000313" key="3">
    <source>
        <dbReference type="EMBL" id="GAA0880235.1"/>
    </source>
</evidence>
<feature type="domain" description="PASTA" evidence="2">
    <location>
        <begin position="41"/>
        <end position="108"/>
    </location>
</feature>
<proteinExistence type="predicted"/>
<dbReference type="RefSeq" id="WP_343853421.1">
    <property type="nucleotide sequence ID" value="NZ_BAAAFI010000041.1"/>
</dbReference>
<feature type="transmembrane region" description="Helical" evidence="1">
    <location>
        <begin position="12"/>
        <end position="34"/>
    </location>
</feature>
<name>A0ABN1N2Y5_9BACT</name>
<dbReference type="Proteomes" id="UP001500469">
    <property type="component" value="Unassembled WGS sequence"/>
</dbReference>
<dbReference type="PROSITE" id="PS51178">
    <property type="entry name" value="PASTA"/>
    <property type="match status" value="2"/>
</dbReference>
<keyword evidence="4" id="KW-1185">Reference proteome</keyword>
<dbReference type="EMBL" id="BAAAFI010000041">
    <property type="protein sequence ID" value="GAA0880235.1"/>
    <property type="molecule type" value="Genomic_DNA"/>
</dbReference>
<keyword evidence="1" id="KW-0812">Transmembrane</keyword>
<dbReference type="InterPro" id="IPR005543">
    <property type="entry name" value="PASTA_dom"/>
</dbReference>
<sequence length="251" mass="27384">MNSFSNSLKKILINLLIITGIAILFGFLFLKVYLPLYTNHGETVSVPDLSGYEFDEAAGLLENTGLQYEISLDSGFSTELPALAILKQIPAANSQVKTGRKVYLTLNARNAPLLKMPNLVNMLLKNVQETLANMGLERGDIVYVPDIGINVVLEQRYRGVAVREGFEVPKGARIDLVVGDGMGNQLLLVPDLYGMEEEDGEFLILGSGLRVGDKKFTITDSVAPGKIFLQAPPAGTEVRTGDLINIWISKD</sequence>
<evidence type="ECO:0000256" key="1">
    <source>
        <dbReference type="SAM" id="Phobius"/>
    </source>
</evidence>
<dbReference type="SUPFAM" id="SSF54184">
    <property type="entry name" value="Penicillin-binding protein 2x (pbp-2x), c-terminal domain"/>
    <property type="match status" value="1"/>
</dbReference>
<protein>
    <recommendedName>
        <fullName evidence="2">PASTA domain-containing protein</fullName>
    </recommendedName>
</protein>
<keyword evidence="1" id="KW-0472">Membrane</keyword>